<dbReference type="AlphaFoldDB" id="M2SJN4"/>
<name>M2SJN4_COCH5</name>
<reference evidence="2" key="2">
    <citation type="journal article" date="2013" name="PLoS Genet.">
        <title>Comparative genome structure, secondary metabolite, and effector coding capacity across Cochliobolus pathogens.</title>
        <authorList>
            <person name="Condon B.J."/>
            <person name="Leng Y."/>
            <person name="Wu D."/>
            <person name="Bushley K.E."/>
            <person name="Ohm R.A."/>
            <person name="Otillar R."/>
            <person name="Martin J."/>
            <person name="Schackwitz W."/>
            <person name="Grimwood J."/>
            <person name="MohdZainudin N."/>
            <person name="Xue C."/>
            <person name="Wang R."/>
            <person name="Manning V.A."/>
            <person name="Dhillon B."/>
            <person name="Tu Z.J."/>
            <person name="Steffenson B.J."/>
            <person name="Salamov A."/>
            <person name="Sun H."/>
            <person name="Lowry S."/>
            <person name="LaButti K."/>
            <person name="Han J."/>
            <person name="Copeland A."/>
            <person name="Lindquist E."/>
            <person name="Barry K."/>
            <person name="Schmutz J."/>
            <person name="Baker S.E."/>
            <person name="Ciuffetti L.M."/>
            <person name="Grigoriev I.V."/>
            <person name="Zhong S."/>
            <person name="Turgeon B.G."/>
        </authorList>
    </citation>
    <scope>NUCLEOTIDE SEQUENCE [LARGE SCALE GENOMIC DNA]</scope>
    <source>
        <strain evidence="2">C5 / ATCC 48332 / race O</strain>
    </source>
</reference>
<evidence type="ECO:0000313" key="2">
    <source>
        <dbReference type="Proteomes" id="UP000016936"/>
    </source>
</evidence>
<sequence>MYADIMMKCPPELLAKPSSITVCTSGRYGLAGRPVQKKGNCYEKEPFGSFDWGGV</sequence>
<reference evidence="1 2" key="1">
    <citation type="journal article" date="2012" name="PLoS Pathog.">
        <title>Diverse lifestyles and strategies of plant pathogenesis encoded in the genomes of eighteen Dothideomycetes fungi.</title>
        <authorList>
            <person name="Ohm R.A."/>
            <person name="Feau N."/>
            <person name="Henrissat B."/>
            <person name="Schoch C.L."/>
            <person name="Horwitz B.A."/>
            <person name="Barry K.W."/>
            <person name="Condon B.J."/>
            <person name="Copeland A.C."/>
            <person name="Dhillon B."/>
            <person name="Glaser F."/>
            <person name="Hesse C.N."/>
            <person name="Kosti I."/>
            <person name="LaButti K."/>
            <person name="Lindquist E.A."/>
            <person name="Lucas S."/>
            <person name="Salamov A.A."/>
            <person name="Bradshaw R.E."/>
            <person name="Ciuffetti L."/>
            <person name="Hamelin R.C."/>
            <person name="Kema G.H.J."/>
            <person name="Lawrence C."/>
            <person name="Scott J.A."/>
            <person name="Spatafora J.W."/>
            <person name="Turgeon B.G."/>
            <person name="de Wit P.J.G.M."/>
            <person name="Zhong S."/>
            <person name="Goodwin S.B."/>
            <person name="Grigoriev I.V."/>
        </authorList>
    </citation>
    <scope>NUCLEOTIDE SEQUENCE [LARGE SCALE GENOMIC DNA]</scope>
    <source>
        <strain evidence="2">C5 / ATCC 48332 / race O</strain>
    </source>
</reference>
<organism evidence="1 2">
    <name type="scientific">Cochliobolus heterostrophus (strain C5 / ATCC 48332 / race O)</name>
    <name type="common">Southern corn leaf blight fungus</name>
    <name type="synonym">Bipolaris maydis</name>
    <dbReference type="NCBI Taxonomy" id="701091"/>
    <lineage>
        <taxon>Eukaryota</taxon>
        <taxon>Fungi</taxon>
        <taxon>Dikarya</taxon>
        <taxon>Ascomycota</taxon>
        <taxon>Pezizomycotina</taxon>
        <taxon>Dothideomycetes</taxon>
        <taxon>Pleosporomycetidae</taxon>
        <taxon>Pleosporales</taxon>
        <taxon>Pleosporineae</taxon>
        <taxon>Pleosporaceae</taxon>
        <taxon>Bipolaris</taxon>
    </lineage>
</organism>
<evidence type="ECO:0000313" key="1">
    <source>
        <dbReference type="EMBL" id="EMD85545.1"/>
    </source>
</evidence>
<feature type="non-terminal residue" evidence="1">
    <location>
        <position position="55"/>
    </location>
</feature>
<dbReference type="HOGENOM" id="CLU_3037858_0_0_1"/>
<dbReference type="EMBL" id="KB445588">
    <property type="protein sequence ID" value="EMD85545.1"/>
    <property type="molecule type" value="Genomic_DNA"/>
</dbReference>
<proteinExistence type="predicted"/>
<dbReference type="Proteomes" id="UP000016936">
    <property type="component" value="Unassembled WGS sequence"/>
</dbReference>
<gene>
    <name evidence="1" type="ORF">COCHEDRAFT_1024462</name>
</gene>
<keyword evidence="2" id="KW-1185">Reference proteome</keyword>
<protein>
    <submittedName>
        <fullName evidence="1">Uncharacterized protein</fullName>
    </submittedName>
</protein>
<accession>M2SJN4</accession>